<dbReference type="PROSITE" id="PS51554">
    <property type="entry name" value="PFL"/>
    <property type="match status" value="1"/>
</dbReference>
<dbReference type="STRING" id="1752398.A8M32_15905"/>
<keyword evidence="7" id="KW-1185">Reference proteome</keyword>
<dbReference type="Proteomes" id="UP000094342">
    <property type="component" value="Unassembled WGS sequence"/>
</dbReference>
<dbReference type="PROSITE" id="PS51149">
    <property type="entry name" value="GLY_RADICAL_2"/>
    <property type="match status" value="1"/>
</dbReference>
<comment type="caution">
    <text evidence="6">The sequence shown here is derived from an EMBL/GenBank/DDBJ whole genome shotgun (WGS) entry which is preliminary data.</text>
</comment>
<dbReference type="InterPro" id="IPR001150">
    <property type="entry name" value="Gly_radical"/>
</dbReference>
<accession>A0A1E3V7Z8</accession>
<gene>
    <name evidence="6" type="ORF">A8M32_15905</name>
</gene>
<dbReference type="OrthoDB" id="9803969at2"/>
<protein>
    <recommendedName>
        <fullName evidence="8">Pyruvate formate-lyase</fullName>
    </recommendedName>
</protein>
<dbReference type="InterPro" id="IPR004184">
    <property type="entry name" value="PFL_dom"/>
</dbReference>
<proteinExistence type="predicted"/>
<evidence type="ECO:0000313" key="7">
    <source>
        <dbReference type="Proteomes" id="UP000094342"/>
    </source>
</evidence>
<evidence type="ECO:0000259" key="4">
    <source>
        <dbReference type="PROSITE" id="PS51149"/>
    </source>
</evidence>
<dbReference type="GO" id="GO:0005829">
    <property type="term" value="C:cytosol"/>
    <property type="evidence" value="ECO:0007669"/>
    <property type="project" value="TreeGrafter"/>
</dbReference>
<dbReference type="InterPro" id="IPR051215">
    <property type="entry name" value="GRE"/>
</dbReference>
<evidence type="ECO:0008006" key="8">
    <source>
        <dbReference type="Google" id="ProtNLM"/>
    </source>
</evidence>
<dbReference type="SUPFAM" id="SSF51998">
    <property type="entry name" value="PFL-like glycyl radical enzymes"/>
    <property type="match status" value="1"/>
</dbReference>
<evidence type="ECO:0000313" key="6">
    <source>
        <dbReference type="EMBL" id="ODR89690.1"/>
    </source>
</evidence>
<dbReference type="GO" id="GO:0016829">
    <property type="term" value="F:lyase activity"/>
    <property type="evidence" value="ECO:0007669"/>
    <property type="project" value="UniProtKB-KW"/>
</dbReference>
<dbReference type="AlphaFoldDB" id="A0A1E3V7Z8"/>
<dbReference type="Pfam" id="PF02901">
    <property type="entry name" value="PFL-like"/>
    <property type="match status" value="1"/>
</dbReference>
<evidence type="ECO:0000256" key="3">
    <source>
        <dbReference type="PROSITE-ProRule" id="PRU00493"/>
    </source>
</evidence>
<evidence type="ECO:0000256" key="1">
    <source>
        <dbReference type="ARBA" id="ARBA00022818"/>
    </source>
</evidence>
<dbReference type="RefSeq" id="WP_069459397.1">
    <property type="nucleotide sequence ID" value="NZ_LYBW01000060.1"/>
</dbReference>
<feature type="modified residue" description="Glycine radical" evidence="3">
    <location>
        <position position="795"/>
    </location>
</feature>
<dbReference type="EMBL" id="LYBW01000060">
    <property type="protein sequence ID" value="ODR89690.1"/>
    <property type="molecule type" value="Genomic_DNA"/>
</dbReference>
<feature type="domain" description="Glycine radical" evidence="4">
    <location>
        <begin position="687"/>
        <end position="818"/>
    </location>
</feature>
<keyword evidence="1 3" id="KW-0556">Organic radical</keyword>
<evidence type="ECO:0000256" key="2">
    <source>
        <dbReference type="ARBA" id="ARBA00023239"/>
    </source>
</evidence>
<dbReference type="Gene3D" id="3.20.70.20">
    <property type="match status" value="1"/>
</dbReference>
<dbReference type="PANTHER" id="PTHR43641">
    <property type="entry name" value="FORMATE ACETYLTRANSFERASE 3-RELATED"/>
    <property type="match status" value="1"/>
</dbReference>
<feature type="domain" description="PFL" evidence="5">
    <location>
        <begin position="1"/>
        <end position="683"/>
    </location>
</feature>
<reference evidence="7" key="1">
    <citation type="submission" date="2016-05" db="EMBL/GenBank/DDBJ databases">
        <authorList>
            <person name="Li Y."/>
        </authorList>
    </citation>
    <scope>NUCLEOTIDE SEQUENCE [LARGE SCALE GENOMIC DNA]</scope>
    <source>
        <strain evidence="7">YIC4027</strain>
    </source>
</reference>
<sequence length="818" mass="90383">MFERWKGRPGWLSEKQVGHLFRGRGDLSEQAKAELANKPVVIRKALAVNRMLEIIVDPAVVALAGTSEIFADELIVGTLPPFAVGQGKEFVRYLTEEEELRGALSFLNELSPMGHIVPNHGLLLQYGLEGLANQARTAAAKPKADQKQREFYEAVALCLDGVIAYAQRHAALAREVANKLATDDPRRESLETVAQRIEHAPRHPARSFHEALQAIYIVHCALHWTVEIVPIGRLDQLLHPYYERDVAAGDLTQQQAQELIDCFWIKLDERVILDNRHAENRFTASDGVLTGFFGSSNYDQGCLLNQWMQQVTIGGVLANDEPDPSDACNPVTELCLEAARRLPLNSPTLDLRVFSGTPRKILDLAAEALMSGGAHPVLLNDDVIVPALAYNSGPPIPLAAARNYACDGCYETMVAGESEFSFGFVSALDLIEKTLNRGAGLADSGPVLLRGTKDSWRSKPAAEIADMDEFKTILRQHMQLGCHRYLNSLATFYGNKVDYAPSPLLSALISGCLDKGRDLSDGGARYHIFSPLLVGVSNAADSLQVIEQLVFIETRFTLEELTTCLASDWGHRLIEQGGRTAPAFGPSLEKTRIDQIRAICVEQPKFGSGAEGVDRHAWWLMETFVECVREAQIDRDRRQQLDRLAEYGSEDHPFVLNIAPGVGTFEQYVFSGSFNGASADGRRSRAPIASDLSPAPIPNDMNVLNDKCEHARQFSLADSLRSYRHKVMTQYGDGAPVDYNLPENYPPQRLADTLAAFAAGEGGSICTFTVADPGTFAEAQKDPERYNLVRVRMGGWTEFFVTLFPDHQEQHKRRPLYG</sequence>
<evidence type="ECO:0000259" key="5">
    <source>
        <dbReference type="PROSITE" id="PS51554"/>
    </source>
</evidence>
<keyword evidence="2" id="KW-0456">Lyase</keyword>
<name>A0A1E3V7Z8_9HYPH</name>
<organism evidence="6 7">
    <name type="scientific">Sinorhizobium alkalisoli</name>
    <dbReference type="NCBI Taxonomy" id="1752398"/>
    <lineage>
        <taxon>Bacteria</taxon>
        <taxon>Pseudomonadati</taxon>
        <taxon>Pseudomonadota</taxon>
        <taxon>Alphaproteobacteria</taxon>
        <taxon>Hyphomicrobiales</taxon>
        <taxon>Rhizobiaceae</taxon>
        <taxon>Sinorhizobium/Ensifer group</taxon>
        <taxon>Sinorhizobium</taxon>
    </lineage>
</organism>
<dbReference type="PANTHER" id="PTHR43641:SF2">
    <property type="entry name" value="DEHYDRATASE YBIW-RELATED"/>
    <property type="match status" value="1"/>
</dbReference>